<keyword evidence="9" id="KW-0411">Iron-sulfur</keyword>
<dbReference type="PANTHER" id="PTHR42917:SF2">
    <property type="entry name" value="2,4-DIENOYL-COA REDUCTASE [(2E)-ENOYL-COA-PRODUCING]"/>
    <property type="match status" value="1"/>
</dbReference>
<dbReference type="InterPro" id="IPR023753">
    <property type="entry name" value="FAD/NAD-binding_dom"/>
</dbReference>
<evidence type="ECO:0000313" key="12">
    <source>
        <dbReference type="EMBL" id="MCU7377181.1"/>
    </source>
</evidence>
<keyword evidence="5" id="KW-0288">FMN</keyword>
<dbReference type="GO" id="GO:0051536">
    <property type="term" value="F:iron-sulfur cluster binding"/>
    <property type="evidence" value="ECO:0007669"/>
    <property type="project" value="UniProtKB-KW"/>
</dbReference>
<evidence type="ECO:0000256" key="7">
    <source>
        <dbReference type="ARBA" id="ARBA00023002"/>
    </source>
</evidence>
<keyword evidence="13" id="KW-1185">Reference proteome</keyword>
<dbReference type="RefSeq" id="WP_269478344.1">
    <property type="nucleotide sequence ID" value="NZ_JAOSHN010000001.1"/>
</dbReference>
<dbReference type="GO" id="GO:0010181">
    <property type="term" value="F:FMN binding"/>
    <property type="evidence" value="ECO:0007669"/>
    <property type="project" value="InterPro"/>
</dbReference>
<dbReference type="Gene3D" id="3.40.50.720">
    <property type="entry name" value="NAD(P)-binding Rossmann-like Domain"/>
    <property type="match status" value="1"/>
</dbReference>
<dbReference type="EMBL" id="JAOSHN010000001">
    <property type="protein sequence ID" value="MCU7377181.1"/>
    <property type="molecule type" value="Genomic_DNA"/>
</dbReference>
<keyword evidence="8" id="KW-0408">Iron</keyword>
<dbReference type="Pfam" id="PF00724">
    <property type="entry name" value="Oxidored_FMN"/>
    <property type="match status" value="1"/>
</dbReference>
<evidence type="ECO:0000256" key="1">
    <source>
        <dbReference type="ARBA" id="ARBA00001917"/>
    </source>
</evidence>
<dbReference type="PRINTS" id="PR00368">
    <property type="entry name" value="FADPNR"/>
</dbReference>
<evidence type="ECO:0000256" key="4">
    <source>
        <dbReference type="ARBA" id="ARBA00022630"/>
    </source>
</evidence>
<dbReference type="Gene3D" id="3.50.50.60">
    <property type="entry name" value="FAD/NAD(P)-binding domain"/>
    <property type="match status" value="1"/>
</dbReference>
<sequence length="663" mass="72267">MNIKTKYSELYQPMKIGRMKLKNHIMVPPMLCCLADTDGRTTQKLISYTSHLAKNGAGLVVFGETNVDNERSYDHVNALNIGDDKSIPGLAVIAEEVHRFGAKISIELNHAGACAESVLLKDGEKGISPSPVPPYMHPGYAGCSVEIMDKAMMEHVKQNYVDAVGRLVRAGFDMVTFHCAHGWLMGQFLSPYFNTRTDEYGGSLENRMRFPLEVLKAIYDQYHDQICIDMRVSGRSGVPDEIRPVEEDFQDVLAFVKAAEPYLDMINISAGFIPFLPSLNYMIQSYMLPHMTNVEFAARIKKEVNIPVAIAGSISTLDEAESILKDGKADLIGMGRAGLADTDCFTKGEQGREAEIRPCLRCCRCSARIEPPAYKGIQCAVNPTVGRELQYPFIPTALKKKVLIVGGGPAGMEACQRCCDLGHEVVLYEKDSRLGGMLHTASALPFKGDMRRYLDWMIETTMNTGAVIHLNTEATPEIIKMESPDVVLLGTGAVPLQLNIPTAGKRAFIWAGDVDTGRKTVGDTVTIVGAGLTGTETAIALAQGGKKVTVIDKIPEELFLKGNPGPANLSIMALLQSLDVTFIFEASLKAITEEGVVYIDKDGAEHTIICDSAVNALGMTYDKDAADELLNIIPRSYAIGDCSGKEMTIMNAVLEGFSRAFDV</sequence>
<protein>
    <submittedName>
        <fullName evidence="12">FAD-dependent oxidoreductase</fullName>
    </submittedName>
</protein>
<evidence type="ECO:0000256" key="8">
    <source>
        <dbReference type="ARBA" id="ARBA00023004"/>
    </source>
</evidence>
<evidence type="ECO:0000256" key="6">
    <source>
        <dbReference type="ARBA" id="ARBA00022723"/>
    </source>
</evidence>
<dbReference type="InterPro" id="IPR051793">
    <property type="entry name" value="NADH:flavin_oxidoreductase"/>
</dbReference>
<gene>
    <name evidence="12" type="ORF">OBO34_02300</name>
</gene>
<evidence type="ECO:0000256" key="5">
    <source>
        <dbReference type="ARBA" id="ARBA00022643"/>
    </source>
</evidence>
<dbReference type="AlphaFoldDB" id="A0A9J6QMR8"/>
<keyword evidence="6" id="KW-0479">Metal-binding</keyword>
<dbReference type="Gene3D" id="3.20.20.70">
    <property type="entry name" value="Aldolase class I"/>
    <property type="match status" value="1"/>
</dbReference>
<comment type="cofactor">
    <cofactor evidence="1">
        <name>FMN</name>
        <dbReference type="ChEBI" id="CHEBI:58210"/>
    </cofactor>
</comment>
<dbReference type="PANTHER" id="PTHR42917">
    <property type="entry name" value="2,4-DIENOYL-COA REDUCTASE"/>
    <property type="match status" value="1"/>
</dbReference>
<evidence type="ECO:0000259" key="11">
    <source>
        <dbReference type="Pfam" id="PF07992"/>
    </source>
</evidence>
<name>A0A9J6QMR8_9FIRM</name>
<dbReference type="SUPFAM" id="SSF51395">
    <property type="entry name" value="FMN-linked oxidoreductases"/>
    <property type="match status" value="1"/>
</dbReference>
<dbReference type="Proteomes" id="UP001065549">
    <property type="component" value="Unassembled WGS sequence"/>
</dbReference>
<evidence type="ECO:0000256" key="9">
    <source>
        <dbReference type="ARBA" id="ARBA00023014"/>
    </source>
</evidence>
<dbReference type="CDD" id="cd02803">
    <property type="entry name" value="OYE_like_FMN_family"/>
    <property type="match status" value="1"/>
</dbReference>
<evidence type="ECO:0000259" key="10">
    <source>
        <dbReference type="Pfam" id="PF00724"/>
    </source>
</evidence>
<dbReference type="SUPFAM" id="SSF51905">
    <property type="entry name" value="FAD/NAD(P)-binding domain"/>
    <property type="match status" value="1"/>
</dbReference>
<feature type="domain" description="NADH:flavin oxidoreductase/NADH oxidase N-terminal" evidence="10">
    <location>
        <begin position="9"/>
        <end position="354"/>
    </location>
</feature>
<dbReference type="GO" id="GO:0016491">
    <property type="term" value="F:oxidoreductase activity"/>
    <property type="evidence" value="ECO:0007669"/>
    <property type="project" value="UniProtKB-KW"/>
</dbReference>
<proteinExistence type="inferred from homology"/>
<dbReference type="InterPro" id="IPR013785">
    <property type="entry name" value="Aldolase_TIM"/>
</dbReference>
<feature type="domain" description="FAD/NAD(P)-binding" evidence="11">
    <location>
        <begin position="400"/>
        <end position="656"/>
    </location>
</feature>
<keyword evidence="4" id="KW-0285">Flavoprotein</keyword>
<dbReference type="InterPro" id="IPR036188">
    <property type="entry name" value="FAD/NAD-bd_sf"/>
</dbReference>
<dbReference type="GO" id="GO:0046872">
    <property type="term" value="F:metal ion binding"/>
    <property type="evidence" value="ECO:0007669"/>
    <property type="project" value="UniProtKB-KW"/>
</dbReference>
<accession>A0A9J6QMR8</accession>
<evidence type="ECO:0000256" key="2">
    <source>
        <dbReference type="ARBA" id="ARBA00001966"/>
    </source>
</evidence>
<comment type="cofactor">
    <cofactor evidence="2">
        <name>[4Fe-4S] cluster</name>
        <dbReference type="ChEBI" id="CHEBI:49883"/>
    </cofactor>
</comment>
<evidence type="ECO:0000256" key="3">
    <source>
        <dbReference type="ARBA" id="ARBA00011048"/>
    </source>
</evidence>
<dbReference type="InterPro" id="IPR001155">
    <property type="entry name" value="OxRdtase_FMN_N"/>
</dbReference>
<dbReference type="Pfam" id="PF07992">
    <property type="entry name" value="Pyr_redox_2"/>
    <property type="match status" value="1"/>
</dbReference>
<reference evidence="12" key="1">
    <citation type="submission" date="2022-09" db="EMBL/GenBank/DDBJ databases">
        <title>Culturomic study of gut microbiota in children with autism spectrum disorder.</title>
        <authorList>
            <person name="Efimov B.A."/>
            <person name="Chaplin A.V."/>
            <person name="Sokolova S.R."/>
            <person name="Pikina A.P."/>
            <person name="Korzhanova M."/>
            <person name="Belova V."/>
            <person name="Korostin D."/>
        </authorList>
    </citation>
    <scope>NUCLEOTIDE SEQUENCE</scope>
    <source>
        <strain evidence="12">ASD5510</strain>
    </source>
</reference>
<comment type="caution">
    <text evidence="12">The sequence shown here is derived from an EMBL/GenBank/DDBJ whole genome shotgun (WGS) entry which is preliminary data.</text>
</comment>
<keyword evidence="7" id="KW-0560">Oxidoreductase</keyword>
<evidence type="ECO:0000313" key="13">
    <source>
        <dbReference type="Proteomes" id="UP001065549"/>
    </source>
</evidence>
<organism evidence="12 13">
    <name type="scientific">Hominibacterium faecale</name>
    <dbReference type="NCBI Taxonomy" id="2839743"/>
    <lineage>
        <taxon>Bacteria</taxon>
        <taxon>Bacillati</taxon>
        <taxon>Bacillota</taxon>
        <taxon>Clostridia</taxon>
        <taxon>Peptostreptococcales</taxon>
        <taxon>Anaerovoracaceae</taxon>
        <taxon>Hominibacterium</taxon>
    </lineage>
</organism>
<comment type="similarity">
    <text evidence="3">In the N-terminal section; belongs to the NADH:flavin oxidoreductase/NADH oxidase family.</text>
</comment>